<gene>
    <name evidence="2" type="ORF">H9828_05720</name>
</gene>
<evidence type="ECO:0000313" key="3">
    <source>
        <dbReference type="Proteomes" id="UP000886844"/>
    </source>
</evidence>
<reference evidence="2" key="2">
    <citation type="submission" date="2021-04" db="EMBL/GenBank/DDBJ databases">
        <authorList>
            <person name="Gilroy R."/>
        </authorList>
    </citation>
    <scope>NUCLEOTIDE SEQUENCE</scope>
    <source>
        <strain evidence="2">5134</strain>
    </source>
</reference>
<accession>A0A9D1YZW8</accession>
<evidence type="ECO:0000313" key="2">
    <source>
        <dbReference type="EMBL" id="HIY68894.1"/>
    </source>
</evidence>
<protein>
    <recommendedName>
        <fullName evidence="4">BACON domain-containing protein</fullName>
    </recommendedName>
</protein>
<dbReference type="EMBL" id="DXDA01000049">
    <property type="protein sequence ID" value="HIY68894.1"/>
    <property type="molecule type" value="Genomic_DNA"/>
</dbReference>
<evidence type="ECO:0000256" key="1">
    <source>
        <dbReference type="SAM" id="SignalP"/>
    </source>
</evidence>
<name>A0A9D1YZW8_9BACT</name>
<feature type="signal peptide" evidence="1">
    <location>
        <begin position="1"/>
        <end position="19"/>
    </location>
</feature>
<keyword evidence="1" id="KW-0732">Signal</keyword>
<feature type="chain" id="PRO_5038403031" description="BACON domain-containing protein" evidence="1">
    <location>
        <begin position="20"/>
        <end position="784"/>
    </location>
</feature>
<dbReference type="Proteomes" id="UP000886844">
    <property type="component" value="Unassembled WGS sequence"/>
</dbReference>
<proteinExistence type="predicted"/>
<reference evidence="2" key="1">
    <citation type="journal article" date="2021" name="PeerJ">
        <title>Extensive microbial diversity within the chicken gut microbiome revealed by metagenomics and culture.</title>
        <authorList>
            <person name="Gilroy R."/>
            <person name="Ravi A."/>
            <person name="Getino M."/>
            <person name="Pursley I."/>
            <person name="Horton D.L."/>
            <person name="Alikhan N.F."/>
            <person name="Baker D."/>
            <person name="Gharbi K."/>
            <person name="Hall N."/>
            <person name="Watson M."/>
            <person name="Adriaenssens E.M."/>
            <person name="Foster-Nyarko E."/>
            <person name="Jarju S."/>
            <person name="Secka A."/>
            <person name="Antonio M."/>
            <person name="Oren A."/>
            <person name="Chaudhuri R.R."/>
            <person name="La Ragione R."/>
            <person name="Hildebrand F."/>
            <person name="Pallen M.J."/>
        </authorList>
    </citation>
    <scope>NUCLEOTIDE SEQUENCE</scope>
    <source>
        <strain evidence="2">5134</strain>
    </source>
</reference>
<sequence>MKRVNFWKTLFLSALTVAAFTGCSNDDSDDDGGIPSITVNGAQSTNVAVKLEGGTTEAVTIESSGDWTLTIAGKDGADVADCVAIPASGKKGTSTVTFKVEKADKPRTYTATVTTVGSIAGQSIPLSVTITIEQTDAFVPTGEPLFYEDCGTSGGSDKPYVNEFQGWSRQGSISQEGVTYGNNGSNTSVRTGSGSYLPTDDEKSAVSGPNWIYIGYADQYFDIQNINVGSANNFTFTFTAQLQTAYSGGPTFETNLPSSIIKFSVSTDGLSYSEVPYTTKLIATGGSWNLCTAEFKLPAGVQTSTISVRLSDFAQQDGYQFRVDDFKLYEGGNGDALPTPATPTTATIGEITEAGLFAVKDATVIVRSDEGCIIADGTGYMMAYGSNELAVGDKINISGSVTIYQSSNAPQFNFSATGTEVETVSSGNSWSYDFTEYSVEDIRGYFNNIKCLPVQIVGTIVEDDGHYNVVFDGVSDVQGSIEYYTPDASVLNVPVVIKGYATGKSTYNNVDRIKIFPYDIAVNSTTPYIKATAPASFKADGETINVAFTAGNLGTNKVYAKVDGAGFSVPSGEISGRTVAVTAAANEGAAREATLTIYAAASEGGEAVAQATVTLKQTGASTKNYVPVTSAPADWSGTYVVGYPKGETVNILDKKYKDSQTTTFTNKTLESPDFDGTNIVAGDYETIEIAKIAGTEFYSMKYGSEYVGWESSTGNNCQFTTTVPSADTPSYQWTIELTQDNTISMVCQYKDGDAIRVFNYNASSPRFAIYKNSSQMKVTFYKLQ</sequence>
<comment type="caution">
    <text evidence="2">The sequence shown here is derived from an EMBL/GenBank/DDBJ whole genome shotgun (WGS) entry which is preliminary data.</text>
</comment>
<dbReference type="PROSITE" id="PS51257">
    <property type="entry name" value="PROKAR_LIPOPROTEIN"/>
    <property type="match status" value="1"/>
</dbReference>
<organism evidence="2 3">
    <name type="scientific">Candidatus Alistipes intestinigallinarum</name>
    <dbReference type="NCBI Taxonomy" id="2838440"/>
    <lineage>
        <taxon>Bacteria</taxon>
        <taxon>Pseudomonadati</taxon>
        <taxon>Bacteroidota</taxon>
        <taxon>Bacteroidia</taxon>
        <taxon>Bacteroidales</taxon>
        <taxon>Rikenellaceae</taxon>
        <taxon>Alistipes</taxon>
    </lineage>
</organism>
<evidence type="ECO:0008006" key="4">
    <source>
        <dbReference type="Google" id="ProtNLM"/>
    </source>
</evidence>
<dbReference type="AlphaFoldDB" id="A0A9D1YZW8"/>